<dbReference type="AlphaFoldDB" id="A0A5C5VMP8"/>
<name>A0A5C5VMP8_9BACT</name>
<dbReference type="Proteomes" id="UP000318878">
    <property type="component" value="Unassembled WGS sequence"/>
</dbReference>
<accession>A0A5C5VMP8</accession>
<protein>
    <submittedName>
        <fullName evidence="1">Uncharacterized protein</fullName>
    </submittedName>
</protein>
<comment type="caution">
    <text evidence="1">The sequence shown here is derived from an EMBL/GenBank/DDBJ whole genome shotgun (WGS) entry which is preliminary data.</text>
</comment>
<organism evidence="1 2">
    <name type="scientific">Blastopirellula retiformator</name>
    <dbReference type="NCBI Taxonomy" id="2527970"/>
    <lineage>
        <taxon>Bacteria</taxon>
        <taxon>Pseudomonadati</taxon>
        <taxon>Planctomycetota</taxon>
        <taxon>Planctomycetia</taxon>
        <taxon>Pirellulales</taxon>
        <taxon>Pirellulaceae</taxon>
        <taxon>Blastopirellula</taxon>
    </lineage>
</organism>
<evidence type="ECO:0000313" key="1">
    <source>
        <dbReference type="EMBL" id="TWT39165.1"/>
    </source>
</evidence>
<dbReference type="EMBL" id="SJPF01000001">
    <property type="protein sequence ID" value="TWT39165.1"/>
    <property type="molecule type" value="Genomic_DNA"/>
</dbReference>
<evidence type="ECO:0000313" key="2">
    <source>
        <dbReference type="Proteomes" id="UP000318878"/>
    </source>
</evidence>
<keyword evidence="2" id="KW-1185">Reference proteome</keyword>
<reference evidence="1 2" key="1">
    <citation type="submission" date="2019-02" db="EMBL/GenBank/DDBJ databases">
        <title>Deep-cultivation of Planctomycetes and their phenomic and genomic characterization uncovers novel biology.</title>
        <authorList>
            <person name="Wiegand S."/>
            <person name="Jogler M."/>
            <person name="Boedeker C."/>
            <person name="Pinto D."/>
            <person name="Vollmers J."/>
            <person name="Rivas-Marin E."/>
            <person name="Kohn T."/>
            <person name="Peeters S.H."/>
            <person name="Heuer A."/>
            <person name="Rast P."/>
            <person name="Oberbeckmann S."/>
            <person name="Bunk B."/>
            <person name="Jeske O."/>
            <person name="Meyerdierks A."/>
            <person name="Storesund J.E."/>
            <person name="Kallscheuer N."/>
            <person name="Luecker S."/>
            <person name="Lage O.M."/>
            <person name="Pohl T."/>
            <person name="Merkel B.J."/>
            <person name="Hornburger P."/>
            <person name="Mueller R.-W."/>
            <person name="Bruemmer F."/>
            <person name="Labrenz M."/>
            <person name="Spormann A.M."/>
            <person name="Op Den Camp H."/>
            <person name="Overmann J."/>
            <person name="Amann R."/>
            <person name="Jetten M.S.M."/>
            <person name="Mascher T."/>
            <person name="Medema M.H."/>
            <person name="Devos D.P."/>
            <person name="Kaster A.-K."/>
            <person name="Ovreas L."/>
            <person name="Rohde M."/>
            <person name="Galperin M.Y."/>
            <person name="Jogler C."/>
        </authorList>
    </citation>
    <scope>NUCLEOTIDE SEQUENCE [LARGE SCALE GENOMIC DNA]</scope>
    <source>
        <strain evidence="1 2">Enr8</strain>
    </source>
</reference>
<gene>
    <name evidence="1" type="ORF">Enr8_08610</name>
</gene>
<proteinExistence type="predicted"/>
<sequence length="71" mass="8267">MEKDPRDSDELSGKSEIARKMADRKTWLRLARKAQIEAMKAHIRDGVPYVTWRDDKVIHEMTLPPDAADFE</sequence>